<proteinExistence type="inferred from homology"/>
<evidence type="ECO:0000259" key="14">
    <source>
        <dbReference type="SMART" id="SM00856"/>
    </source>
</evidence>
<organism evidence="15 16">
    <name type="scientific">Raphanus sativus</name>
    <name type="common">Radish</name>
    <name type="synonym">Raphanus raphanistrum var. sativus</name>
    <dbReference type="NCBI Taxonomy" id="3726"/>
    <lineage>
        <taxon>Eukaryota</taxon>
        <taxon>Viridiplantae</taxon>
        <taxon>Streptophyta</taxon>
        <taxon>Embryophyta</taxon>
        <taxon>Tracheophyta</taxon>
        <taxon>Spermatophyta</taxon>
        <taxon>Magnoliopsida</taxon>
        <taxon>eudicotyledons</taxon>
        <taxon>Gunneridae</taxon>
        <taxon>Pentapetalae</taxon>
        <taxon>rosids</taxon>
        <taxon>malvids</taxon>
        <taxon>Brassicales</taxon>
        <taxon>Brassicaceae</taxon>
        <taxon>Brassiceae</taxon>
        <taxon>Raphanus</taxon>
    </lineage>
</organism>
<evidence type="ECO:0000256" key="2">
    <source>
        <dbReference type="ARBA" id="ARBA00006027"/>
    </source>
</evidence>
<evidence type="ECO:0000256" key="1">
    <source>
        <dbReference type="ARBA" id="ARBA00005184"/>
    </source>
</evidence>
<feature type="transmembrane region" description="Helical" evidence="13">
    <location>
        <begin position="12"/>
        <end position="32"/>
    </location>
</feature>
<dbReference type="CDD" id="cd15798">
    <property type="entry name" value="PMEI-like_3"/>
    <property type="match status" value="1"/>
</dbReference>
<evidence type="ECO:0000256" key="7">
    <source>
        <dbReference type="ARBA" id="ARBA00023157"/>
    </source>
</evidence>
<dbReference type="EC" id="3.1.1.11" evidence="4 12"/>
<dbReference type="SUPFAM" id="SSF101148">
    <property type="entry name" value="Plant invertase/pectin methylesterase inhibitor"/>
    <property type="match status" value="1"/>
</dbReference>
<keyword evidence="12" id="KW-0134">Cell wall</keyword>
<dbReference type="UniPathway" id="UPA00545">
    <property type="reaction ID" value="UER00823"/>
</dbReference>
<dbReference type="Pfam" id="PF04043">
    <property type="entry name" value="PMEI"/>
    <property type="match status" value="1"/>
</dbReference>
<evidence type="ECO:0000256" key="3">
    <source>
        <dbReference type="ARBA" id="ARBA00007786"/>
    </source>
</evidence>
<dbReference type="InterPro" id="IPR018040">
    <property type="entry name" value="Pectinesterase_Tyr_AS"/>
</dbReference>
<evidence type="ECO:0000256" key="12">
    <source>
        <dbReference type="RuleBase" id="RU000589"/>
    </source>
</evidence>
<evidence type="ECO:0000313" key="16">
    <source>
        <dbReference type="RefSeq" id="XP_018440330.1"/>
    </source>
</evidence>
<dbReference type="Gene3D" id="1.20.140.40">
    <property type="entry name" value="Invertase/pectin methylesterase inhibitor family protein"/>
    <property type="match status" value="1"/>
</dbReference>
<evidence type="ECO:0000256" key="11">
    <source>
        <dbReference type="PROSITE-ProRule" id="PRU10040"/>
    </source>
</evidence>
<comment type="similarity">
    <text evidence="3">In the C-terminal section; belongs to the pectinesterase family.</text>
</comment>
<keyword evidence="5 12" id="KW-0378">Hydrolase</keyword>
<dbReference type="SUPFAM" id="SSF51126">
    <property type="entry name" value="Pectin lyase-like"/>
    <property type="match status" value="1"/>
</dbReference>
<sequence>MGFDKGNKKKKCIIAGVITALLVIMVVSVAVITNQHARTCNHKKADANIKMTSKAVEAVCAPTDFKETCVNSFMKASPNATEPLDLIKLSFNITIQSIKDGIKKSSVELKAKADDETKGSLELCETVMNDAIDDLTKCFDNFAGFSVDQIEKFVDDLRVWLSGSISYQQTCMDAFEEVKSTLAEDMKNIFKPSKELTSNSLAMITSMSSMFGKSNITEATGDLGNNSRKLLSAEDGIPSWVGPDSRRLMAAPLGGVKPNVVVAKDGSGQYKSINEALKAVPNNNKVPFVIYIKEGVYKEKVIVTKQMFYVTFIGDGPTKTKITGNLNFAIGKVRTYLTSSLTVEGDNFLAKNIGIENTAGPQGGQAVALRVSADQVVIFNCQIDGYQDTLYAHAHRQFYRDSTISGTVDFIFGDSVTVFQNCIIVVRKPMGGQGCMVTAQGRSDKREPTAIVLHNCRIIGEPAYIPVKHINKAYLGRPWKEFARTIVMRTTITDVIDPAGWSAWNGDFALKTLFYAEYENSGPGSNKAQRVKWPGIQRITRPQALGFAPARFLGGRSWIPQTGVPYLPNLQ</sequence>
<dbReference type="PANTHER" id="PTHR31707">
    <property type="entry name" value="PECTINESTERASE"/>
    <property type="match status" value="1"/>
</dbReference>
<dbReference type="NCBIfam" id="TIGR01614">
    <property type="entry name" value="PME_inhib"/>
    <property type="match status" value="1"/>
</dbReference>
<feature type="active site" evidence="11">
    <location>
        <position position="409"/>
    </location>
</feature>
<keyword evidence="12" id="KW-0964">Secreted</keyword>
<keyword evidence="13" id="KW-1133">Transmembrane helix</keyword>
<dbReference type="Gene3D" id="2.160.20.10">
    <property type="entry name" value="Single-stranded right-handed beta-helix, Pectin lyase-like"/>
    <property type="match status" value="1"/>
</dbReference>
<comment type="subcellular location">
    <subcellularLocation>
        <location evidence="12">Secreted</location>
        <location evidence="12">Cell wall</location>
    </subcellularLocation>
</comment>
<comment type="similarity">
    <text evidence="2">In the N-terminal section; belongs to the PMEI family.</text>
</comment>
<keyword evidence="6 12" id="KW-0063">Aspartyl esterase</keyword>
<dbReference type="InterPro" id="IPR011050">
    <property type="entry name" value="Pectin_lyase_fold/virulence"/>
</dbReference>
<dbReference type="InterPro" id="IPR033131">
    <property type="entry name" value="Pectinesterase_Asp_AS"/>
</dbReference>
<evidence type="ECO:0000256" key="10">
    <source>
        <dbReference type="ARBA" id="ARBA00057335"/>
    </source>
</evidence>
<dbReference type="RefSeq" id="XP_018440330.1">
    <property type="nucleotide sequence ID" value="XM_018584828.2"/>
</dbReference>
<evidence type="ECO:0000313" key="15">
    <source>
        <dbReference type="Proteomes" id="UP000504610"/>
    </source>
</evidence>
<keyword evidence="13" id="KW-0472">Membrane</keyword>
<feature type="domain" description="Pectinesterase inhibitor" evidence="14">
    <location>
        <begin position="51"/>
        <end position="203"/>
    </location>
</feature>
<dbReference type="InterPro" id="IPR035513">
    <property type="entry name" value="Invertase/methylesterase_inhib"/>
</dbReference>
<dbReference type="GO" id="GO:0042545">
    <property type="term" value="P:cell wall modification"/>
    <property type="evidence" value="ECO:0007669"/>
    <property type="project" value="UniProtKB-UniRule"/>
</dbReference>
<accession>A0A6J0JX57</accession>
<dbReference type="GO" id="GO:0030599">
    <property type="term" value="F:pectinesterase activity"/>
    <property type="evidence" value="ECO:0007669"/>
    <property type="project" value="UniProtKB-UniRule"/>
</dbReference>
<name>A0A6J0JX57_RAPSA</name>
<dbReference type="PROSITE" id="PS00503">
    <property type="entry name" value="PECTINESTERASE_2"/>
    <property type="match status" value="1"/>
</dbReference>
<keyword evidence="15" id="KW-1185">Reference proteome</keyword>
<dbReference type="SMART" id="SM00856">
    <property type="entry name" value="PMEI"/>
    <property type="match status" value="1"/>
</dbReference>
<comment type="function">
    <text evidence="10 12">Acts in the modification of cell walls via demethylesterification of cell wall pectin.</text>
</comment>
<dbReference type="AlphaFoldDB" id="A0A6J0JX57"/>
<comment type="pathway">
    <text evidence="1 12">Glycan metabolism; pectin degradation; 2-dehydro-3-deoxy-D-gluconate from pectin: step 1/5.</text>
</comment>
<evidence type="ECO:0000256" key="13">
    <source>
        <dbReference type="SAM" id="Phobius"/>
    </source>
</evidence>
<dbReference type="InterPro" id="IPR012334">
    <property type="entry name" value="Pectin_lyas_fold"/>
</dbReference>
<keyword evidence="13" id="KW-0812">Transmembrane</keyword>
<evidence type="ECO:0000256" key="5">
    <source>
        <dbReference type="ARBA" id="ARBA00022801"/>
    </source>
</evidence>
<dbReference type="FunFam" id="2.160.20.10:FF:000001">
    <property type="entry name" value="Pectinesterase"/>
    <property type="match status" value="1"/>
</dbReference>
<reference evidence="16" key="2">
    <citation type="submission" date="2025-08" db="UniProtKB">
        <authorList>
            <consortium name="RefSeq"/>
        </authorList>
    </citation>
    <scope>IDENTIFICATION</scope>
    <source>
        <tissue evidence="16">Leaf</tissue>
    </source>
</reference>
<evidence type="ECO:0000256" key="6">
    <source>
        <dbReference type="ARBA" id="ARBA00023085"/>
    </source>
</evidence>
<dbReference type="GO" id="GO:0045490">
    <property type="term" value="P:pectin catabolic process"/>
    <property type="evidence" value="ECO:0007669"/>
    <property type="project" value="UniProtKB-UniRule"/>
</dbReference>
<dbReference type="KEGG" id="rsz:108812541"/>
<evidence type="ECO:0000256" key="8">
    <source>
        <dbReference type="ARBA" id="ARBA00023180"/>
    </source>
</evidence>
<dbReference type="GeneID" id="108812541"/>
<dbReference type="InterPro" id="IPR006501">
    <property type="entry name" value="Pectinesterase_inhib_dom"/>
</dbReference>
<evidence type="ECO:0000256" key="9">
    <source>
        <dbReference type="ARBA" id="ARBA00047928"/>
    </source>
</evidence>
<keyword evidence="7" id="KW-1015">Disulfide bond</keyword>
<dbReference type="Proteomes" id="UP000504610">
    <property type="component" value="Chromosome 6"/>
</dbReference>
<keyword evidence="12" id="KW-0961">Cell wall biogenesis/degradation</keyword>
<protein>
    <recommendedName>
        <fullName evidence="4 12">Pectinesterase</fullName>
        <ecNumber evidence="4 12">3.1.1.11</ecNumber>
    </recommendedName>
</protein>
<dbReference type="OrthoDB" id="2019149at2759"/>
<reference evidence="15" key="1">
    <citation type="journal article" date="2019" name="Database">
        <title>The radish genome database (RadishGD): an integrated information resource for radish genomics.</title>
        <authorList>
            <person name="Yu H.J."/>
            <person name="Baek S."/>
            <person name="Lee Y.J."/>
            <person name="Cho A."/>
            <person name="Mun J.H."/>
        </authorList>
    </citation>
    <scope>NUCLEOTIDE SEQUENCE [LARGE SCALE GENOMIC DNA]</scope>
    <source>
        <strain evidence="15">cv. WK10039</strain>
    </source>
</reference>
<dbReference type="PROSITE" id="PS00800">
    <property type="entry name" value="PECTINESTERASE_1"/>
    <property type="match status" value="1"/>
</dbReference>
<dbReference type="Pfam" id="PF01095">
    <property type="entry name" value="Pectinesterase"/>
    <property type="match status" value="1"/>
</dbReference>
<dbReference type="GO" id="GO:0004857">
    <property type="term" value="F:enzyme inhibitor activity"/>
    <property type="evidence" value="ECO:0007669"/>
    <property type="project" value="InterPro"/>
</dbReference>
<dbReference type="InterPro" id="IPR000070">
    <property type="entry name" value="Pectinesterase_cat"/>
</dbReference>
<evidence type="ECO:0000256" key="4">
    <source>
        <dbReference type="ARBA" id="ARBA00013229"/>
    </source>
</evidence>
<keyword evidence="8" id="KW-0325">Glycoprotein</keyword>
<comment type="catalytic activity">
    <reaction evidence="9 12">
        <text>[(1-&gt;4)-alpha-D-galacturonosyl methyl ester](n) + n H2O = [(1-&gt;4)-alpha-D-galacturonosyl](n) + n methanol + n H(+)</text>
        <dbReference type="Rhea" id="RHEA:22380"/>
        <dbReference type="Rhea" id="RHEA-COMP:14570"/>
        <dbReference type="Rhea" id="RHEA-COMP:14573"/>
        <dbReference type="ChEBI" id="CHEBI:15377"/>
        <dbReference type="ChEBI" id="CHEBI:15378"/>
        <dbReference type="ChEBI" id="CHEBI:17790"/>
        <dbReference type="ChEBI" id="CHEBI:140522"/>
        <dbReference type="ChEBI" id="CHEBI:140523"/>
        <dbReference type="EC" id="3.1.1.11"/>
    </reaction>
</comment>
<dbReference type="FunFam" id="1.20.140.40:FF:000001">
    <property type="entry name" value="Pectinesterase"/>
    <property type="match status" value="1"/>
</dbReference>
<gene>
    <name evidence="16" type="primary">LOC108812541</name>
</gene>